<evidence type="ECO:0000313" key="1">
    <source>
        <dbReference type="EMBL" id="PTQ89599.1"/>
    </source>
</evidence>
<name>A0A2T5J029_9GAMM</name>
<keyword evidence="2" id="KW-1185">Reference proteome</keyword>
<organism evidence="1 2">
    <name type="scientific">Agitococcus lubricus</name>
    <dbReference type="NCBI Taxonomy" id="1077255"/>
    <lineage>
        <taxon>Bacteria</taxon>
        <taxon>Pseudomonadati</taxon>
        <taxon>Pseudomonadota</taxon>
        <taxon>Gammaproteobacteria</taxon>
        <taxon>Moraxellales</taxon>
        <taxon>Moraxellaceae</taxon>
        <taxon>Agitococcus</taxon>
    </lineage>
</organism>
<protein>
    <submittedName>
        <fullName evidence="1">HD domain-containing protein</fullName>
    </submittedName>
</protein>
<dbReference type="EMBL" id="QAON01000006">
    <property type="protein sequence ID" value="PTQ89599.1"/>
    <property type="molecule type" value="Genomic_DNA"/>
</dbReference>
<sequence>MLISTALQIALHAYANKVDKAGVEYIKHPLRVMAKMHSDEAMAVALLHDVIEDSDINAQDLLAAGLPKDIVDAVCCLTKQQDEDYFAFIRRVKTNRLATQVKIADIEDNINVLRLSTLSDADLMRVQKYHRAWQLLQT</sequence>
<dbReference type="Proteomes" id="UP000244223">
    <property type="component" value="Unassembled WGS sequence"/>
</dbReference>
<dbReference type="SUPFAM" id="SSF109604">
    <property type="entry name" value="HD-domain/PDEase-like"/>
    <property type="match status" value="1"/>
</dbReference>
<gene>
    <name evidence="1" type="ORF">C8N29_106130</name>
</gene>
<dbReference type="Gene3D" id="1.10.3210.10">
    <property type="entry name" value="Hypothetical protein af1432"/>
    <property type="match status" value="1"/>
</dbReference>
<comment type="caution">
    <text evidence="1">The sequence shown here is derived from an EMBL/GenBank/DDBJ whole genome shotgun (WGS) entry which is preliminary data.</text>
</comment>
<accession>A0A2T5J029</accession>
<proteinExistence type="predicted"/>
<reference evidence="1 2" key="1">
    <citation type="submission" date="2018-04" db="EMBL/GenBank/DDBJ databases">
        <title>Genomic Encyclopedia of Archaeal and Bacterial Type Strains, Phase II (KMG-II): from individual species to whole genera.</title>
        <authorList>
            <person name="Goeker M."/>
        </authorList>
    </citation>
    <scope>NUCLEOTIDE SEQUENCE [LARGE SCALE GENOMIC DNA]</scope>
    <source>
        <strain evidence="1 2">DSM 5822</strain>
    </source>
</reference>
<dbReference type="RefSeq" id="WP_239987005.1">
    <property type="nucleotide sequence ID" value="NZ_QAON01000006.1"/>
</dbReference>
<dbReference type="AlphaFoldDB" id="A0A2T5J029"/>
<evidence type="ECO:0000313" key="2">
    <source>
        <dbReference type="Proteomes" id="UP000244223"/>
    </source>
</evidence>